<evidence type="ECO:0000256" key="1">
    <source>
        <dbReference type="SAM" id="MobiDB-lite"/>
    </source>
</evidence>
<evidence type="ECO:0000313" key="2">
    <source>
        <dbReference type="EMBL" id="KAK3669370.1"/>
    </source>
</evidence>
<proteinExistence type="predicted"/>
<keyword evidence="3" id="KW-1185">Reference proteome</keyword>
<dbReference type="AlphaFoldDB" id="A0AAE0WHU5"/>
<protein>
    <submittedName>
        <fullName evidence="2">Uncharacterized protein</fullName>
    </submittedName>
</protein>
<dbReference type="EMBL" id="JAUTXT010000088">
    <property type="protein sequence ID" value="KAK3669370.1"/>
    <property type="molecule type" value="Genomic_DNA"/>
</dbReference>
<feature type="region of interest" description="Disordered" evidence="1">
    <location>
        <begin position="1"/>
        <end position="28"/>
    </location>
</feature>
<reference evidence="2" key="1">
    <citation type="submission" date="2023-07" db="EMBL/GenBank/DDBJ databases">
        <title>Black Yeasts Isolated from many extreme environments.</title>
        <authorList>
            <person name="Coleine C."/>
            <person name="Stajich J.E."/>
            <person name="Selbmann L."/>
        </authorList>
    </citation>
    <scope>NUCLEOTIDE SEQUENCE</scope>
    <source>
        <strain evidence="2">CCFEE 5485</strain>
    </source>
</reference>
<organism evidence="2 3">
    <name type="scientific">Recurvomyces mirabilis</name>
    <dbReference type="NCBI Taxonomy" id="574656"/>
    <lineage>
        <taxon>Eukaryota</taxon>
        <taxon>Fungi</taxon>
        <taxon>Dikarya</taxon>
        <taxon>Ascomycota</taxon>
        <taxon>Pezizomycotina</taxon>
        <taxon>Dothideomycetes</taxon>
        <taxon>Dothideomycetidae</taxon>
        <taxon>Mycosphaerellales</taxon>
        <taxon>Teratosphaeriaceae</taxon>
        <taxon>Recurvomyces</taxon>
    </lineage>
</organism>
<name>A0AAE0WHU5_9PEZI</name>
<comment type="caution">
    <text evidence="2">The sequence shown here is derived from an EMBL/GenBank/DDBJ whole genome shotgun (WGS) entry which is preliminary data.</text>
</comment>
<gene>
    <name evidence="2" type="ORF">LTR78_010753</name>
</gene>
<dbReference type="Proteomes" id="UP001274830">
    <property type="component" value="Unassembled WGS sequence"/>
</dbReference>
<evidence type="ECO:0000313" key="3">
    <source>
        <dbReference type="Proteomes" id="UP001274830"/>
    </source>
</evidence>
<sequence>MEDAKPHPQEAAPAYSPDDETKPMPEKTTSQLVEFVRCAPTGFVNRDRKSLEEGKHLRTRSDAITIADSTTYDQLIDKLMERGPDLDGYSKGTECMRSSLLLLGKKQEVRISDQESWAAGREISGMAKGKDVRMRLLYALVPNDYTGKEKKCAVM</sequence>
<accession>A0AAE0WHU5</accession>